<dbReference type="AlphaFoldDB" id="A0A936K5G2"/>
<dbReference type="PROSITE" id="PS51707">
    <property type="entry name" value="CYTH"/>
    <property type="match status" value="1"/>
</dbReference>
<dbReference type="Gene3D" id="2.40.320.10">
    <property type="entry name" value="Hypothetical Protein Pfu-838710-001"/>
    <property type="match status" value="1"/>
</dbReference>
<dbReference type="CDD" id="cd07891">
    <property type="entry name" value="CYTH-like_CthTTM-like_1"/>
    <property type="match status" value="1"/>
</dbReference>
<name>A0A936K5G2_9BACT</name>
<reference evidence="3 4" key="1">
    <citation type="submission" date="2020-10" db="EMBL/GenBank/DDBJ databases">
        <title>Connecting structure to function with the recovery of over 1000 high-quality activated sludge metagenome-assembled genomes encoding full-length rRNA genes using long-read sequencing.</title>
        <authorList>
            <person name="Singleton C.M."/>
            <person name="Petriglieri F."/>
            <person name="Kristensen J.M."/>
            <person name="Kirkegaard R.H."/>
            <person name="Michaelsen T.Y."/>
            <person name="Andersen M.H."/>
            <person name="Karst S.M."/>
            <person name="Dueholm M.S."/>
            <person name="Nielsen P.H."/>
            <person name="Albertsen M."/>
        </authorList>
    </citation>
    <scope>NUCLEOTIDE SEQUENCE [LARGE SCALE GENOMIC DNA]</scope>
    <source>
        <strain evidence="3">OdNE_18-Q3-R46-58_MAXAC.008</strain>
    </source>
</reference>
<dbReference type="PANTHER" id="PTHR40114">
    <property type="entry name" value="SLR0698 PROTEIN"/>
    <property type="match status" value="1"/>
</dbReference>
<dbReference type="InterPro" id="IPR012042">
    <property type="entry name" value="NeuTTM/CthTTM-like"/>
</dbReference>
<protein>
    <submittedName>
        <fullName evidence="3">CYTH domain-containing protein</fullName>
    </submittedName>
</protein>
<accession>A0A936K5G2</accession>
<dbReference type="PANTHER" id="PTHR40114:SF1">
    <property type="entry name" value="SLR0698 PROTEIN"/>
    <property type="match status" value="1"/>
</dbReference>
<organism evidence="3 4">
    <name type="scientific">Candidatus Geothrix odensensis</name>
    <dbReference type="NCBI Taxonomy" id="2954440"/>
    <lineage>
        <taxon>Bacteria</taxon>
        <taxon>Pseudomonadati</taxon>
        <taxon>Acidobacteriota</taxon>
        <taxon>Holophagae</taxon>
        <taxon>Holophagales</taxon>
        <taxon>Holophagaceae</taxon>
        <taxon>Geothrix</taxon>
    </lineage>
</organism>
<evidence type="ECO:0000313" key="4">
    <source>
        <dbReference type="Proteomes" id="UP000709959"/>
    </source>
</evidence>
<evidence type="ECO:0000259" key="2">
    <source>
        <dbReference type="PROSITE" id="PS51707"/>
    </source>
</evidence>
<comment type="caution">
    <text evidence="3">The sequence shown here is derived from an EMBL/GenBank/DDBJ whole genome shotgun (WGS) entry which is preliminary data.</text>
</comment>
<dbReference type="InterPro" id="IPR023577">
    <property type="entry name" value="CYTH_domain"/>
</dbReference>
<dbReference type="Pfam" id="PF01928">
    <property type="entry name" value="CYTH"/>
    <property type="match status" value="1"/>
</dbReference>
<dbReference type="SMART" id="SM01118">
    <property type="entry name" value="CYTH"/>
    <property type="match status" value="1"/>
</dbReference>
<dbReference type="EMBL" id="JADKCH010000002">
    <property type="protein sequence ID" value="MBK8571744.1"/>
    <property type="molecule type" value="Genomic_DNA"/>
</dbReference>
<dbReference type="Proteomes" id="UP000709959">
    <property type="component" value="Unassembled WGS sequence"/>
</dbReference>
<evidence type="ECO:0000313" key="3">
    <source>
        <dbReference type="EMBL" id="MBK8571744.1"/>
    </source>
</evidence>
<dbReference type="InterPro" id="IPR033469">
    <property type="entry name" value="CYTH-like_dom_sf"/>
</dbReference>
<sequence length="157" mass="17982">MAKEIERKYLINRAAWTPQGEGIHFKQGYLNAQKERVVRVRIEGAKAKLTIKGITTGVTRSEFEYLIPVEDAAILLDNLCEQPLIDKHRHKEVHGGKTWEIDVFHGENEGLVVAEIELASEDEKIDFPAWVGEEVSSDPRYFNSNLLKHPFKNWTKA</sequence>
<dbReference type="SUPFAM" id="SSF55154">
    <property type="entry name" value="CYTH-like phosphatases"/>
    <property type="match status" value="1"/>
</dbReference>
<proteinExistence type="predicted"/>
<dbReference type="PIRSF" id="PIRSF016487">
    <property type="entry name" value="CYTH_UCP016487"/>
    <property type="match status" value="1"/>
</dbReference>
<evidence type="ECO:0000256" key="1">
    <source>
        <dbReference type="PIRSR" id="PIRSR016487-1"/>
    </source>
</evidence>
<feature type="domain" description="CYTH" evidence="2">
    <location>
        <begin position="2"/>
        <end position="148"/>
    </location>
</feature>
<feature type="active site" description="Proton acceptor" evidence="1">
    <location>
        <position position="29"/>
    </location>
</feature>
<gene>
    <name evidence="3" type="ORF">IPN91_03675</name>
</gene>